<reference evidence="2" key="2">
    <citation type="submission" date="2021-02" db="EMBL/GenBank/DDBJ databases">
        <authorList>
            <person name="Kimball J.A."/>
            <person name="Haas M.W."/>
            <person name="Macchietto M."/>
            <person name="Kono T."/>
            <person name="Duquette J."/>
            <person name="Shao M."/>
        </authorList>
    </citation>
    <scope>NUCLEOTIDE SEQUENCE</scope>
    <source>
        <tissue evidence="2">Fresh leaf tissue</tissue>
    </source>
</reference>
<comment type="caution">
    <text evidence="2">The sequence shown here is derived from an EMBL/GenBank/DDBJ whole genome shotgun (WGS) entry which is preliminary data.</text>
</comment>
<reference evidence="2" key="1">
    <citation type="journal article" date="2021" name="bioRxiv">
        <title>Whole Genome Assembly and Annotation of Northern Wild Rice, Zizania palustris L., Supports a Whole Genome Duplication in the Zizania Genus.</title>
        <authorList>
            <person name="Haas M."/>
            <person name="Kono T."/>
            <person name="Macchietto M."/>
            <person name="Millas R."/>
            <person name="McGilp L."/>
            <person name="Shao M."/>
            <person name="Duquette J."/>
            <person name="Hirsch C.N."/>
            <person name="Kimball J."/>
        </authorList>
    </citation>
    <scope>NUCLEOTIDE SEQUENCE</scope>
    <source>
        <tissue evidence="2">Fresh leaf tissue</tissue>
    </source>
</reference>
<gene>
    <name evidence="2" type="ORF">GUJ93_ZPchr0001g32340</name>
</gene>
<organism evidence="2 3">
    <name type="scientific">Zizania palustris</name>
    <name type="common">Northern wild rice</name>
    <dbReference type="NCBI Taxonomy" id="103762"/>
    <lineage>
        <taxon>Eukaryota</taxon>
        <taxon>Viridiplantae</taxon>
        <taxon>Streptophyta</taxon>
        <taxon>Embryophyta</taxon>
        <taxon>Tracheophyta</taxon>
        <taxon>Spermatophyta</taxon>
        <taxon>Magnoliopsida</taxon>
        <taxon>Liliopsida</taxon>
        <taxon>Poales</taxon>
        <taxon>Poaceae</taxon>
        <taxon>BOP clade</taxon>
        <taxon>Oryzoideae</taxon>
        <taxon>Oryzeae</taxon>
        <taxon>Zizaniinae</taxon>
        <taxon>Zizania</taxon>
    </lineage>
</organism>
<dbReference type="Proteomes" id="UP000729402">
    <property type="component" value="Unassembled WGS sequence"/>
</dbReference>
<name>A0A8J5VAE6_ZIZPA</name>
<dbReference type="AlphaFoldDB" id="A0A8J5VAE6"/>
<feature type="transmembrane region" description="Helical" evidence="1">
    <location>
        <begin position="74"/>
        <end position="99"/>
    </location>
</feature>
<proteinExistence type="predicted"/>
<feature type="transmembrane region" description="Helical" evidence="1">
    <location>
        <begin position="119"/>
        <end position="136"/>
    </location>
</feature>
<keyword evidence="1" id="KW-0812">Transmembrane</keyword>
<sequence length="147" mass="16468">MPSEKEHLNAKAGHMMMVAALFAQTSFQAALQPPTWIPTNWYHMIFPMKSGGADVAPSPAASAPALTHWQKWSVWVYFMSNTVLFVVLAVKSCVTYVFAHAYVWNAALDVSGTMVEYGLLVYLAFWLYPPALRWMIKQLRRGRNGGG</sequence>
<keyword evidence="1" id="KW-0472">Membrane</keyword>
<evidence type="ECO:0000313" key="2">
    <source>
        <dbReference type="EMBL" id="KAG8052546.1"/>
    </source>
</evidence>
<keyword evidence="3" id="KW-1185">Reference proteome</keyword>
<evidence type="ECO:0000313" key="3">
    <source>
        <dbReference type="Proteomes" id="UP000729402"/>
    </source>
</evidence>
<protein>
    <submittedName>
        <fullName evidence="2">Uncharacterized protein</fullName>
    </submittedName>
</protein>
<accession>A0A8J5VAE6</accession>
<keyword evidence="1" id="KW-1133">Transmembrane helix</keyword>
<dbReference type="EMBL" id="JAAALK010000288">
    <property type="protein sequence ID" value="KAG8052546.1"/>
    <property type="molecule type" value="Genomic_DNA"/>
</dbReference>
<evidence type="ECO:0000256" key="1">
    <source>
        <dbReference type="SAM" id="Phobius"/>
    </source>
</evidence>